<organism evidence="2 3">
    <name type="scientific">Miscanthus lutarioriparius</name>
    <dbReference type="NCBI Taxonomy" id="422564"/>
    <lineage>
        <taxon>Eukaryota</taxon>
        <taxon>Viridiplantae</taxon>
        <taxon>Streptophyta</taxon>
        <taxon>Embryophyta</taxon>
        <taxon>Tracheophyta</taxon>
        <taxon>Spermatophyta</taxon>
        <taxon>Magnoliopsida</taxon>
        <taxon>Liliopsida</taxon>
        <taxon>Poales</taxon>
        <taxon>Poaceae</taxon>
        <taxon>PACMAD clade</taxon>
        <taxon>Panicoideae</taxon>
        <taxon>Andropogonodae</taxon>
        <taxon>Andropogoneae</taxon>
        <taxon>Saccharinae</taxon>
        <taxon>Miscanthus</taxon>
    </lineage>
</organism>
<accession>A0A811QKI8</accession>
<sequence length="149" mass="16175">MNLARIREISYQRGRARVWNAREIGGSEQAFGGGPVEDPATGVEEAGETGPCRRPSPALTPAAGPLDLSGEMAAPCSCRQRGLAHGSAVGAVSVIPSCEVGEGFQRRRLGEMRRWCAMRRGEAEKKKACVWTGDPLKRVRMSLPDRDWI</sequence>
<keyword evidence="3" id="KW-1185">Reference proteome</keyword>
<evidence type="ECO:0000313" key="2">
    <source>
        <dbReference type="EMBL" id="CAD6256706.1"/>
    </source>
</evidence>
<reference evidence="2" key="1">
    <citation type="submission" date="2020-10" db="EMBL/GenBank/DDBJ databases">
        <authorList>
            <person name="Han B."/>
            <person name="Lu T."/>
            <person name="Zhao Q."/>
            <person name="Huang X."/>
            <person name="Zhao Y."/>
        </authorList>
    </citation>
    <scope>NUCLEOTIDE SEQUENCE</scope>
</reference>
<feature type="region of interest" description="Disordered" evidence="1">
    <location>
        <begin position="27"/>
        <end position="66"/>
    </location>
</feature>
<dbReference type="AlphaFoldDB" id="A0A811QKI8"/>
<evidence type="ECO:0000313" key="3">
    <source>
        <dbReference type="Proteomes" id="UP000604825"/>
    </source>
</evidence>
<comment type="caution">
    <text evidence="2">The sequence shown here is derived from an EMBL/GenBank/DDBJ whole genome shotgun (WGS) entry which is preliminary data.</text>
</comment>
<dbReference type="EMBL" id="CAJGYO010000010">
    <property type="protein sequence ID" value="CAD6256706.1"/>
    <property type="molecule type" value="Genomic_DNA"/>
</dbReference>
<name>A0A811QKI8_9POAL</name>
<evidence type="ECO:0000256" key="1">
    <source>
        <dbReference type="SAM" id="MobiDB-lite"/>
    </source>
</evidence>
<protein>
    <submittedName>
        <fullName evidence="2">Uncharacterized protein</fullName>
    </submittedName>
</protein>
<gene>
    <name evidence="2" type="ORF">NCGR_LOCUS40209</name>
</gene>
<proteinExistence type="predicted"/>
<dbReference type="Proteomes" id="UP000604825">
    <property type="component" value="Unassembled WGS sequence"/>
</dbReference>